<reference evidence="1" key="1">
    <citation type="submission" date="2016-08" db="EMBL/GenBank/DDBJ databases">
        <title>The complete plasmid sequence pC131 of Providencia rettgeri strain 30905.</title>
        <authorList>
            <person name="Dropa M."/>
            <person name="Ghiglione B."/>
            <person name="Matte M.H."/>
            <person name="Lincopan N."/>
            <person name="Cerdeira L."/>
        </authorList>
    </citation>
    <scope>NUCLEOTIDE SEQUENCE</scope>
    <source>
        <strain evidence="1">30905</strain>
        <plasmid evidence="1">pC131</plasmid>
    </source>
</reference>
<sequence>MSEQVYGETLKFFADWQKHEKKRSCLNFQKVVSRSGVPTLNIEIAPLEKDGTARWEQKMTIQLSLKELTQLTALVLLSKKYIDNLDARYHGGHRNKGLSVFDNGKSGMIFLISEAGQTLEHGIDQYQRLELAVFIVQQLSAALKISYACTVVTLKSLYLIDTH</sequence>
<keyword evidence="1" id="KW-0614">Plasmid</keyword>
<geneLocation type="plasmid" evidence="1">
    <name>pC131</name>
</geneLocation>
<name>A0A1V0M7G8_PRORE</name>
<evidence type="ECO:0000313" key="1">
    <source>
        <dbReference type="EMBL" id="ARD70822.1"/>
    </source>
</evidence>
<gene>
    <name evidence="1" type="ORF">pC131_00092</name>
</gene>
<protein>
    <submittedName>
        <fullName evidence="1">Uncharacterized protein</fullName>
    </submittedName>
</protein>
<dbReference type="RefSeq" id="WP_159287622.1">
    <property type="nucleotide sequence ID" value="NZ_JAGKLX010000019.1"/>
</dbReference>
<accession>A0A1V0M7G8</accession>
<dbReference type="AlphaFoldDB" id="A0A1V0M7G8"/>
<dbReference type="EMBL" id="KX774387">
    <property type="protein sequence ID" value="ARD70822.1"/>
    <property type="molecule type" value="Genomic_DNA"/>
</dbReference>
<proteinExistence type="predicted"/>
<organism evidence="1">
    <name type="scientific">Providencia rettgeri</name>
    <dbReference type="NCBI Taxonomy" id="587"/>
    <lineage>
        <taxon>Bacteria</taxon>
        <taxon>Pseudomonadati</taxon>
        <taxon>Pseudomonadota</taxon>
        <taxon>Gammaproteobacteria</taxon>
        <taxon>Enterobacterales</taxon>
        <taxon>Morganellaceae</taxon>
        <taxon>Providencia</taxon>
    </lineage>
</organism>